<evidence type="ECO:0000313" key="1">
    <source>
        <dbReference type="EMBL" id="OHY92116.1"/>
    </source>
</evidence>
<keyword evidence="2" id="KW-1185">Reference proteome</keyword>
<gene>
    <name evidence="1" type="ORF">BI375_21115</name>
</gene>
<dbReference type="Proteomes" id="UP000180133">
    <property type="component" value="Unassembled WGS sequence"/>
</dbReference>
<reference evidence="1 2" key="1">
    <citation type="submission" date="2016-09" db="EMBL/GenBank/DDBJ databases">
        <title>Isolation, identification and antibiotic sensitivity analysis of bacterial pathogen from juvenile Hippocampus erectus with tail-rotted disease.</title>
        <authorList>
            <person name="Yang Q."/>
        </authorList>
    </citation>
    <scope>NUCLEOTIDE SEQUENCE [LARGE SCALE GENOMIC DNA]</scope>
    <source>
        <strain evidence="1 2">HM-10</strain>
    </source>
</reference>
<protein>
    <submittedName>
        <fullName evidence="1">Uncharacterized protein</fullName>
    </submittedName>
</protein>
<dbReference type="EMBL" id="MKFT01000016">
    <property type="protein sequence ID" value="OHY92116.1"/>
    <property type="molecule type" value="Genomic_DNA"/>
</dbReference>
<name>A0ABX3D6W3_9VIBR</name>
<organism evidence="1 2">
    <name type="scientific">Vibrio rotiferianus</name>
    <dbReference type="NCBI Taxonomy" id="190895"/>
    <lineage>
        <taxon>Bacteria</taxon>
        <taxon>Pseudomonadati</taxon>
        <taxon>Pseudomonadota</taxon>
        <taxon>Gammaproteobacteria</taxon>
        <taxon>Vibrionales</taxon>
        <taxon>Vibrionaceae</taxon>
        <taxon>Vibrio</taxon>
    </lineage>
</organism>
<sequence length="69" mass="7728">MNCSDISSIVAEAIQNATDNDKASCSIQFDVNEVVKSELDFALNSFNVLKTEARIENGQYIVDIEWLKE</sequence>
<evidence type="ECO:0000313" key="2">
    <source>
        <dbReference type="Proteomes" id="UP000180133"/>
    </source>
</evidence>
<dbReference type="RefSeq" id="WP_071236404.1">
    <property type="nucleotide sequence ID" value="NZ_KV861333.1"/>
</dbReference>
<accession>A0ABX3D6W3</accession>
<comment type="caution">
    <text evidence="1">The sequence shown here is derived from an EMBL/GenBank/DDBJ whole genome shotgun (WGS) entry which is preliminary data.</text>
</comment>
<proteinExistence type="predicted"/>